<name>A0ABQ2W1S2_9ACTN</name>
<dbReference type="EMBL" id="BMTF01000014">
    <property type="protein sequence ID" value="GGV89120.1"/>
    <property type="molecule type" value="Genomic_DNA"/>
</dbReference>
<evidence type="ECO:0000313" key="2">
    <source>
        <dbReference type="EMBL" id="GGV89120.1"/>
    </source>
</evidence>
<evidence type="ECO:0000256" key="1">
    <source>
        <dbReference type="SAM" id="MobiDB-lite"/>
    </source>
</evidence>
<reference evidence="3" key="1">
    <citation type="journal article" date="2019" name="Int. J. Syst. Evol. Microbiol.">
        <title>The Global Catalogue of Microorganisms (GCM) 10K type strain sequencing project: providing services to taxonomists for standard genome sequencing and annotation.</title>
        <authorList>
            <consortium name="The Broad Institute Genomics Platform"/>
            <consortium name="The Broad Institute Genome Sequencing Center for Infectious Disease"/>
            <person name="Wu L."/>
            <person name="Ma J."/>
        </authorList>
    </citation>
    <scope>NUCLEOTIDE SEQUENCE [LARGE SCALE GENOMIC DNA]</scope>
    <source>
        <strain evidence="3">JCM 4376</strain>
    </source>
</reference>
<feature type="region of interest" description="Disordered" evidence="1">
    <location>
        <begin position="71"/>
        <end position="100"/>
    </location>
</feature>
<feature type="region of interest" description="Disordered" evidence="1">
    <location>
        <begin position="1"/>
        <end position="49"/>
    </location>
</feature>
<organism evidence="2 3">
    <name type="scientific">Streptomyces gelaticus</name>
    <dbReference type="NCBI Taxonomy" id="285446"/>
    <lineage>
        <taxon>Bacteria</taxon>
        <taxon>Bacillati</taxon>
        <taxon>Actinomycetota</taxon>
        <taxon>Actinomycetes</taxon>
        <taxon>Kitasatosporales</taxon>
        <taxon>Streptomycetaceae</taxon>
        <taxon>Streptomyces</taxon>
    </lineage>
</organism>
<comment type="caution">
    <text evidence="2">The sequence shown here is derived from an EMBL/GenBank/DDBJ whole genome shotgun (WGS) entry which is preliminary data.</text>
</comment>
<proteinExistence type="predicted"/>
<keyword evidence="3" id="KW-1185">Reference proteome</keyword>
<dbReference type="Proteomes" id="UP000660675">
    <property type="component" value="Unassembled WGS sequence"/>
</dbReference>
<evidence type="ECO:0000313" key="3">
    <source>
        <dbReference type="Proteomes" id="UP000660675"/>
    </source>
</evidence>
<accession>A0ABQ2W1S2</accession>
<protein>
    <submittedName>
        <fullName evidence="2">Uncharacterized protein</fullName>
    </submittedName>
</protein>
<gene>
    <name evidence="2" type="ORF">GCM10015535_42090</name>
</gene>
<sequence length="100" mass="10598">MIAPQGAGLEKVRREVPSTARPKAAEARPRQKPRAQPASQARPVSAPTCIPEGCDGTVIDLTVLMALAGRRDSGRRARLTNSARLTGIRPARSACSTSPR</sequence>